<accession>E0XXR6</accession>
<organism evidence="2">
    <name type="scientific">uncultured delta proteobacterium HF0130_20J24</name>
    <dbReference type="NCBI Taxonomy" id="710829"/>
    <lineage>
        <taxon>Bacteria</taxon>
        <taxon>Deltaproteobacteria</taxon>
        <taxon>environmental samples</taxon>
    </lineage>
</organism>
<protein>
    <submittedName>
        <fullName evidence="2">Uncharacterized protein</fullName>
    </submittedName>
</protein>
<name>E0XXR6_9DELT</name>
<dbReference type="AlphaFoldDB" id="E0XXR6"/>
<reference evidence="2" key="1">
    <citation type="journal article" date="2011" name="Environ. Microbiol.">
        <title>Time-series analyses of Monterey Bay coastal microbial picoplankton using a 'genome proxy' microarray.</title>
        <authorList>
            <person name="Rich V.I."/>
            <person name="Pham V.D."/>
            <person name="Eppley J."/>
            <person name="Shi Y."/>
            <person name="DeLong E.F."/>
        </authorList>
    </citation>
    <scope>NUCLEOTIDE SEQUENCE</scope>
</reference>
<dbReference type="EMBL" id="GU474913">
    <property type="protein sequence ID" value="ADI19207.1"/>
    <property type="molecule type" value="Genomic_DNA"/>
</dbReference>
<dbReference type="PROSITE" id="PS51257">
    <property type="entry name" value="PROKAR_LIPOPROTEIN"/>
    <property type="match status" value="1"/>
</dbReference>
<sequence>MRHLLIILSVLFLSSCESTDYDSSSFSSDSSTEEVSNSSSTSDNVTDVIEHLAIYVSRAADESKYERFNAAHIGKIFTNRKLE</sequence>
<feature type="compositionally biased region" description="Low complexity" evidence="1">
    <location>
        <begin position="18"/>
        <end position="42"/>
    </location>
</feature>
<evidence type="ECO:0000256" key="1">
    <source>
        <dbReference type="SAM" id="MobiDB-lite"/>
    </source>
</evidence>
<evidence type="ECO:0000313" key="2">
    <source>
        <dbReference type="EMBL" id="ADI19207.1"/>
    </source>
</evidence>
<feature type="region of interest" description="Disordered" evidence="1">
    <location>
        <begin position="18"/>
        <end position="44"/>
    </location>
</feature>
<proteinExistence type="predicted"/>